<feature type="region of interest" description="Disordered" evidence="1">
    <location>
        <begin position="113"/>
        <end position="198"/>
    </location>
</feature>
<dbReference type="KEGG" id="rsb:RS694_17255"/>
<dbReference type="RefSeq" id="WP_029707818.1">
    <property type="nucleotide sequence ID" value="NZ_CP019239.1"/>
</dbReference>
<dbReference type="InterPro" id="IPR058548">
    <property type="entry name" value="MlaB-like_STAS"/>
</dbReference>
<dbReference type="eggNOG" id="COG1366">
    <property type="taxonomic scope" value="Bacteria"/>
</dbReference>
<reference evidence="3 4" key="1">
    <citation type="submission" date="2017-01" db="EMBL/GenBank/DDBJ databases">
        <authorList>
            <person name="Mah S.A."/>
            <person name="Swanson W.J."/>
            <person name="Moy G.W."/>
            <person name="Vacquier V.D."/>
        </authorList>
    </citation>
    <scope>NUCLEOTIDE SEQUENCE [LARGE SCALE GENOMIC DNA]</scope>
    <source>
        <strain evidence="3 4">DSM 22694</strain>
    </source>
</reference>
<feature type="domain" description="MlaB-like STAS" evidence="2">
    <location>
        <begin position="506"/>
        <end position="582"/>
    </location>
</feature>
<dbReference type="STRING" id="1484693.RS694_17255"/>
<dbReference type="Proteomes" id="UP000186110">
    <property type="component" value="Chromosome"/>
</dbReference>
<dbReference type="InterPro" id="IPR036513">
    <property type="entry name" value="STAS_dom_sf"/>
</dbReference>
<protein>
    <recommendedName>
        <fullName evidence="2">MlaB-like STAS domain-containing protein</fullName>
    </recommendedName>
</protein>
<evidence type="ECO:0000259" key="2">
    <source>
        <dbReference type="Pfam" id="PF13466"/>
    </source>
</evidence>
<organism evidence="3 4">
    <name type="scientific">Rhodoferax saidenbachensis</name>
    <dbReference type="NCBI Taxonomy" id="1484693"/>
    <lineage>
        <taxon>Bacteria</taxon>
        <taxon>Pseudomonadati</taxon>
        <taxon>Pseudomonadota</taxon>
        <taxon>Betaproteobacteria</taxon>
        <taxon>Burkholderiales</taxon>
        <taxon>Comamonadaceae</taxon>
        <taxon>Rhodoferax</taxon>
    </lineage>
</organism>
<dbReference type="EMBL" id="CP019239">
    <property type="protein sequence ID" value="APW44106.1"/>
    <property type="molecule type" value="Genomic_DNA"/>
</dbReference>
<evidence type="ECO:0000256" key="1">
    <source>
        <dbReference type="SAM" id="MobiDB-lite"/>
    </source>
</evidence>
<name>A0A1P8KDS7_9BURK</name>
<proteinExistence type="predicted"/>
<dbReference type="SUPFAM" id="SSF52091">
    <property type="entry name" value="SpoIIaa-like"/>
    <property type="match status" value="1"/>
</dbReference>
<sequence>MATKDDRPGLLSKVAMFVRNPTKDWSELDNPEQEQESGYDKQALKAMIERKRQNDFVRKREFDQLRKLRNRDPAAMAGMARASFFQTSISTDPDGRAVTLKKIDEIEAQMSKQWWKGKQDSAGGPQGPGFPVANPVEGAPAGSTAHSTLAPSVPSVHFERTEASEIMSSRPPSGATEFAPTEMGSGMAPMSLSPSSADRSIPARVAMGAMAQGYDGSEVGFSTSKLFAIEVDDMATDPELEEAAIRFANGDDAGAEGGLLDALRGDALLPDVALSWSAALLDLYRATNKRAQFDHALAEFGARFEKTTPVWSSLADGVPAQASQHATGNAPLAASARSSVIWECPADLNVAAMEALREAMSSRPMPWHLGWSSLEQISADAMPLLAGLFSSLCNEPVSLRFSGANNLVQLLRAMTPSGDRGVDAVWWDVRLNALRTLQLQDEFELAALDYCVTYEVAPPAWVEARCQCESVPADTAVTQDAGWASGGANAATAPMGLDGGPATKLELRGEVLGDATQALAGLDGTHRSGDAIVVSCSALVRVDFSAAGSILNWVAVRQSEGCQVQFRDVNRMVAAFFSVIGISEHARVVPRSL</sequence>
<keyword evidence="4" id="KW-1185">Reference proteome</keyword>
<gene>
    <name evidence="3" type="ORF">RS694_17255</name>
</gene>
<dbReference type="AlphaFoldDB" id="A0A1P8KDS7"/>
<evidence type="ECO:0000313" key="3">
    <source>
        <dbReference type="EMBL" id="APW44106.1"/>
    </source>
</evidence>
<dbReference type="Pfam" id="PF13466">
    <property type="entry name" value="STAS_2"/>
    <property type="match status" value="1"/>
</dbReference>
<evidence type="ECO:0000313" key="4">
    <source>
        <dbReference type="Proteomes" id="UP000186110"/>
    </source>
</evidence>
<accession>A0A1P8KDS7</accession>